<feature type="compositionally biased region" description="Basic residues" evidence="2">
    <location>
        <begin position="450"/>
        <end position="460"/>
    </location>
</feature>
<evidence type="ECO:0000313" key="5">
    <source>
        <dbReference type="EMBL" id="CAE0781830.1"/>
    </source>
</evidence>
<feature type="domain" description="HMA" evidence="4">
    <location>
        <begin position="1"/>
        <end position="63"/>
    </location>
</feature>
<dbReference type="InterPro" id="IPR036163">
    <property type="entry name" value="HMA_dom_sf"/>
</dbReference>
<dbReference type="GO" id="GO:0046872">
    <property type="term" value="F:metal ion binding"/>
    <property type="evidence" value="ECO:0007669"/>
    <property type="project" value="UniProtKB-KW"/>
</dbReference>
<dbReference type="Pfam" id="PF00403">
    <property type="entry name" value="HMA"/>
    <property type="match status" value="3"/>
</dbReference>
<dbReference type="PANTHER" id="PTHR46594:SF4">
    <property type="entry name" value="P-TYPE CATION-TRANSPORTING ATPASE"/>
    <property type="match status" value="1"/>
</dbReference>
<keyword evidence="3" id="KW-0472">Membrane</keyword>
<feature type="transmembrane region" description="Helical" evidence="3">
    <location>
        <begin position="516"/>
        <end position="536"/>
    </location>
</feature>
<dbReference type="CDD" id="cd00371">
    <property type="entry name" value="HMA"/>
    <property type="match status" value="3"/>
</dbReference>
<dbReference type="PROSITE" id="PS50846">
    <property type="entry name" value="HMA_2"/>
    <property type="match status" value="3"/>
</dbReference>
<reference evidence="5" key="1">
    <citation type="submission" date="2021-01" db="EMBL/GenBank/DDBJ databases">
        <authorList>
            <person name="Corre E."/>
            <person name="Pelletier E."/>
            <person name="Niang G."/>
            <person name="Scheremetjew M."/>
            <person name="Finn R."/>
            <person name="Kale V."/>
            <person name="Holt S."/>
            <person name="Cochrane G."/>
            <person name="Meng A."/>
            <person name="Brown T."/>
            <person name="Cohen L."/>
        </authorList>
    </citation>
    <scope>NUCLEOTIDE SEQUENCE</scope>
    <source>
        <strain evidence="5">CCMP645</strain>
    </source>
</reference>
<dbReference type="EMBL" id="HBIZ01053961">
    <property type="protein sequence ID" value="CAE0781830.1"/>
    <property type="molecule type" value="Transcribed_RNA"/>
</dbReference>
<dbReference type="AlphaFoldDB" id="A0A7S4F9N6"/>
<accession>A0A7S4F9N6</accession>
<keyword evidence="3" id="KW-1133">Transmembrane helix</keyword>
<sequence>MTWLRVKGMVCGHCTGRVQQALEAAAGVDSVVVTLEPPFARIHGAAGPNLLVQIVSDAGFEATHLPHTLLAVEGMMCDHCRGKVQRALEAVLGVEAVHVDLALKQASVAGQTAPEALVAAVETIGFGARVADDHVVMDLEASIIDIGVELTSQTSRLRGAQETQRLNPVVDEEDCSSSSVQHKVEVSARLLELAARGGACSTTKQPNRRRSLPMSVVEAILIAVEGMTCDKCRGLVESQVSALSGVISVTVSTMAKRAQVAFEPNVVTPQEMIVFESVVYCWSPLAVFTIQQSSPSFLCLLRRTQALRAHVTFQAPAFFPYFPRFPLFSRAIWSFPALSALFPRIPTRKVLAPLLSSPSLARTPSPLLLPARAPPQARMLARDEGSSSHGSAAAEASMWRRQSVGSVFFAVPIFVLAIVGPRSPAPCSTPFLSTPSPLPSSLSPPPPQHTRVRVRHRRLSPSRPPPPTLSAYLFDEILYKLTVLLAFSLSFFSPPSSSPSQSLCFLLCLSPTLSPSLPISLLFLRVLLLHFLFVLARTRCHERRRGLTARVAATLDKYSRISPLRNSQHVFVCSSWYPVHAVLA</sequence>
<evidence type="ECO:0000256" key="2">
    <source>
        <dbReference type="SAM" id="MobiDB-lite"/>
    </source>
</evidence>
<dbReference type="PROSITE" id="PS01047">
    <property type="entry name" value="HMA_1"/>
    <property type="match status" value="1"/>
</dbReference>
<evidence type="ECO:0000256" key="1">
    <source>
        <dbReference type="ARBA" id="ARBA00022723"/>
    </source>
</evidence>
<organism evidence="5">
    <name type="scientific">Chrysotila carterae</name>
    <name type="common">Marine alga</name>
    <name type="synonym">Syracosphaera carterae</name>
    <dbReference type="NCBI Taxonomy" id="13221"/>
    <lineage>
        <taxon>Eukaryota</taxon>
        <taxon>Haptista</taxon>
        <taxon>Haptophyta</taxon>
        <taxon>Prymnesiophyceae</taxon>
        <taxon>Isochrysidales</taxon>
        <taxon>Isochrysidaceae</taxon>
        <taxon>Chrysotila</taxon>
    </lineage>
</organism>
<dbReference type="Gene3D" id="3.30.70.100">
    <property type="match status" value="3"/>
</dbReference>
<proteinExistence type="predicted"/>
<feature type="region of interest" description="Disordered" evidence="2">
    <location>
        <begin position="436"/>
        <end position="463"/>
    </location>
</feature>
<feature type="domain" description="HMA" evidence="4">
    <location>
        <begin position="66"/>
        <end position="129"/>
    </location>
</feature>
<gene>
    <name evidence="5" type="ORF">PCAR00345_LOCUS34526</name>
</gene>
<name>A0A7S4F9N6_CHRCT</name>
<dbReference type="InterPro" id="IPR017969">
    <property type="entry name" value="Heavy-metal-associated_CS"/>
</dbReference>
<protein>
    <recommendedName>
        <fullName evidence="4">HMA domain-containing protein</fullName>
    </recommendedName>
</protein>
<dbReference type="PANTHER" id="PTHR46594">
    <property type="entry name" value="P-TYPE CATION-TRANSPORTING ATPASE"/>
    <property type="match status" value="1"/>
</dbReference>
<feature type="compositionally biased region" description="Pro residues" evidence="2">
    <location>
        <begin position="436"/>
        <end position="448"/>
    </location>
</feature>
<evidence type="ECO:0000259" key="4">
    <source>
        <dbReference type="PROSITE" id="PS50846"/>
    </source>
</evidence>
<evidence type="ECO:0000256" key="3">
    <source>
        <dbReference type="SAM" id="Phobius"/>
    </source>
</evidence>
<keyword evidence="3" id="KW-0812">Transmembrane</keyword>
<keyword evidence="1" id="KW-0479">Metal-binding</keyword>
<feature type="domain" description="HMA" evidence="4">
    <location>
        <begin position="218"/>
        <end position="286"/>
    </location>
</feature>
<dbReference type="SUPFAM" id="SSF55008">
    <property type="entry name" value="HMA, heavy metal-associated domain"/>
    <property type="match status" value="3"/>
</dbReference>
<dbReference type="InterPro" id="IPR006121">
    <property type="entry name" value="HMA_dom"/>
</dbReference>